<dbReference type="AlphaFoldDB" id="A0AAJ2JV65"/>
<keyword evidence="2" id="KW-0012">Acyltransferase</keyword>
<dbReference type="InterPro" id="IPR000182">
    <property type="entry name" value="GNAT_dom"/>
</dbReference>
<dbReference type="PANTHER" id="PTHR43415:SF3">
    <property type="entry name" value="GNAT-FAMILY ACETYLTRANSFERASE"/>
    <property type="match status" value="1"/>
</dbReference>
<feature type="domain" description="N-acetyltransferase" evidence="1">
    <location>
        <begin position="1"/>
        <end position="165"/>
    </location>
</feature>
<reference evidence="3" key="1">
    <citation type="submission" date="2023-09" db="EMBL/GenBank/DDBJ databases">
        <title>Paenibacillus sp. chi10 Genome sequencing and assembly.</title>
        <authorList>
            <person name="Kim I."/>
        </authorList>
    </citation>
    <scope>NUCLEOTIDE SEQUENCE [LARGE SCALE GENOMIC DNA]</scope>
    <source>
        <strain evidence="3">chi10</strain>
    </source>
</reference>
<dbReference type="PROSITE" id="PS51186">
    <property type="entry name" value="GNAT"/>
    <property type="match status" value="1"/>
</dbReference>
<accession>A0AAJ2JV65</accession>
<proteinExistence type="predicted"/>
<dbReference type="InterPro" id="IPR016181">
    <property type="entry name" value="Acyl_CoA_acyltransferase"/>
</dbReference>
<dbReference type="EC" id="2.3.1.-" evidence="2"/>
<organism evidence="2 3">
    <name type="scientific">Paenibacillus suaedae</name>
    <dbReference type="NCBI Taxonomy" id="3077233"/>
    <lineage>
        <taxon>Bacteria</taxon>
        <taxon>Bacillati</taxon>
        <taxon>Bacillota</taxon>
        <taxon>Bacilli</taxon>
        <taxon>Bacillales</taxon>
        <taxon>Paenibacillaceae</taxon>
        <taxon>Paenibacillus</taxon>
    </lineage>
</organism>
<keyword evidence="3" id="KW-1185">Reference proteome</keyword>
<keyword evidence="2" id="KW-0808">Transferase</keyword>
<comment type="caution">
    <text evidence="2">The sequence shown here is derived from an EMBL/GenBank/DDBJ whole genome shotgun (WGS) entry which is preliminary data.</text>
</comment>
<gene>
    <name evidence="2" type="ORF">RQP50_09585</name>
</gene>
<evidence type="ECO:0000313" key="2">
    <source>
        <dbReference type="EMBL" id="MDT8976491.1"/>
    </source>
</evidence>
<dbReference type="Pfam" id="PF00583">
    <property type="entry name" value="Acetyltransf_1"/>
    <property type="match status" value="1"/>
</dbReference>
<evidence type="ECO:0000259" key="1">
    <source>
        <dbReference type="PROSITE" id="PS51186"/>
    </source>
</evidence>
<name>A0AAJ2JV65_9BACL</name>
<dbReference type="CDD" id="cd04301">
    <property type="entry name" value="NAT_SF"/>
    <property type="match status" value="1"/>
</dbReference>
<protein>
    <submittedName>
        <fullName evidence="2">GNAT family N-acetyltransferase</fullName>
        <ecNumber evidence="2">2.3.1.-</ecNumber>
    </submittedName>
</protein>
<dbReference type="GO" id="GO:0016747">
    <property type="term" value="F:acyltransferase activity, transferring groups other than amino-acyl groups"/>
    <property type="evidence" value="ECO:0007669"/>
    <property type="project" value="InterPro"/>
</dbReference>
<dbReference type="SUPFAM" id="SSF55729">
    <property type="entry name" value="Acyl-CoA N-acyltransferases (Nat)"/>
    <property type="match status" value="1"/>
</dbReference>
<dbReference type="PANTHER" id="PTHR43415">
    <property type="entry name" value="SPERMIDINE N(1)-ACETYLTRANSFERASE"/>
    <property type="match status" value="1"/>
</dbReference>
<dbReference type="Proteomes" id="UP001250538">
    <property type="component" value="Unassembled WGS sequence"/>
</dbReference>
<dbReference type="Gene3D" id="3.40.630.30">
    <property type="match status" value="1"/>
</dbReference>
<dbReference type="EMBL" id="JAVYAA010000002">
    <property type="protein sequence ID" value="MDT8976491.1"/>
    <property type="molecule type" value="Genomic_DNA"/>
</dbReference>
<dbReference type="RefSeq" id="WP_072728600.1">
    <property type="nucleotide sequence ID" value="NZ_JAVYAA010000002.1"/>
</dbReference>
<sequence>MIIREVTQKDASQLVVLHKQLDKETKYMLFEPNERELDENQQLKVITSFLESDNSNIFVAEYNDRIIGHLTVIGGHAKRIKHRAYIVIGISNDFTGKGIGTDLFKAMEKWRLATNITRVELTVMTHNDNGIKLYKKTGFEVEGVKKNSIIIDDRFVDEYYMAKIY</sequence>
<evidence type="ECO:0000313" key="3">
    <source>
        <dbReference type="Proteomes" id="UP001250538"/>
    </source>
</evidence>